<keyword evidence="2" id="KW-1185">Reference proteome</keyword>
<reference evidence="1" key="2">
    <citation type="submission" date="2020-09" db="EMBL/GenBank/DDBJ databases">
        <authorList>
            <person name="Sun Q."/>
            <person name="Sedlacek I."/>
        </authorList>
    </citation>
    <scope>NUCLEOTIDE SEQUENCE</scope>
    <source>
        <strain evidence="1">CCM 7684</strain>
    </source>
</reference>
<accession>A0A8J2VJ52</accession>
<evidence type="ECO:0000313" key="2">
    <source>
        <dbReference type="Proteomes" id="UP000602745"/>
    </source>
</evidence>
<dbReference type="Proteomes" id="UP000602745">
    <property type="component" value="Unassembled WGS sequence"/>
</dbReference>
<evidence type="ECO:0000313" key="1">
    <source>
        <dbReference type="EMBL" id="GGE31573.1"/>
    </source>
</evidence>
<name>A0A8J2VJ52_9RHOB</name>
<dbReference type="AlphaFoldDB" id="A0A8J2VJ52"/>
<gene>
    <name evidence="1" type="ORF">GCM10007276_05950</name>
</gene>
<comment type="caution">
    <text evidence="1">The sequence shown here is derived from an EMBL/GenBank/DDBJ whole genome shotgun (WGS) entry which is preliminary data.</text>
</comment>
<dbReference type="RefSeq" id="WP_188408204.1">
    <property type="nucleotide sequence ID" value="NZ_BMCP01000001.1"/>
</dbReference>
<sequence>MSEADRRRELAGNVNDLDAAMAFLASDQAKCGQMGERDVKSFVARMPPEFSVSFVSMTAAVLVASDLFRLVSDRATIRLPKTIFQFKNLLMAGTATSRRDGCPYCEGRRIGGDADLVKVHAS</sequence>
<reference evidence="1" key="1">
    <citation type="journal article" date="2014" name="Int. J. Syst. Evol. Microbiol.">
        <title>Complete genome sequence of Corynebacterium casei LMG S-19264T (=DSM 44701T), isolated from a smear-ripened cheese.</title>
        <authorList>
            <consortium name="US DOE Joint Genome Institute (JGI-PGF)"/>
            <person name="Walter F."/>
            <person name="Albersmeier A."/>
            <person name="Kalinowski J."/>
            <person name="Ruckert C."/>
        </authorList>
    </citation>
    <scope>NUCLEOTIDE SEQUENCE</scope>
    <source>
        <strain evidence="1">CCM 7684</strain>
    </source>
</reference>
<dbReference type="EMBL" id="BMCP01000001">
    <property type="protein sequence ID" value="GGE31573.1"/>
    <property type="molecule type" value="Genomic_DNA"/>
</dbReference>
<proteinExistence type="predicted"/>
<organism evidence="1 2">
    <name type="scientific">Agaricicola taiwanensis</name>
    <dbReference type="NCBI Taxonomy" id="591372"/>
    <lineage>
        <taxon>Bacteria</taxon>
        <taxon>Pseudomonadati</taxon>
        <taxon>Pseudomonadota</taxon>
        <taxon>Alphaproteobacteria</taxon>
        <taxon>Rhodobacterales</taxon>
        <taxon>Paracoccaceae</taxon>
        <taxon>Agaricicola</taxon>
    </lineage>
</organism>
<protein>
    <submittedName>
        <fullName evidence="1">Uncharacterized protein</fullName>
    </submittedName>
</protein>